<dbReference type="Pfam" id="PF00583">
    <property type="entry name" value="Acetyltransf_1"/>
    <property type="match status" value="1"/>
</dbReference>
<evidence type="ECO:0000313" key="11">
    <source>
        <dbReference type="EMBL" id="ODV75492.1"/>
    </source>
</evidence>
<dbReference type="OMA" id="NQRYDWI"/>
<evidence type="ECO:0000313" key="12">
    <source>
        <dbReference type="Proteomes" id="UP000038830"/>
    </source>
</evidence>
<reference evidence="12" key="2">
    <citation type="journal article" date="2015" name="J. Biotechnol.">
        <title>The structure of the Cyberlindnera jadinii genome and its relation to Candida utilis analyzed by the occurrence of single nucleotide polymorphisms.</title>
        <authorList>
            <person name="Rupp O."/>
            <person name="Brinkrolf K."/>
            <person name="Buerth C."/>
            <person name="Kunigo M."/>
            <person name="Schneider J."/>
            <person name="Jaenicke S."/>
            <person name="Goesmann A."/>
            <person name="Puehler A."/>
            <person name="Jaeger K.-E."/>
            <person name="Ernst J.F."/>
        </authorList>
    </citation>
    <scope>NUCLEOTIDE SEQUENCE [LARGE SCALE GENOMIC DNA]</scope>
    <source>
        <strain evidence="12">ATCC 18201 / CBS 1600 / BCRC 20928 / JCM 3617 / NBRC 0987 / NRRL Y-1542</strain>
    </source>
</reference>
<evidence type="ECO:0000256" key="1">
    <source>
        <dbReference type="ARBA" id="ARBA00004832"/>
    </source>
</evidence>
<evidence type="ECO:0000256" key="3">
    <source>
        <dbReference type="ARBA" id="ARBA00012703"/>
    </source>
</evidence>
<evidence type="ECO:0000256" key="7">
    <source>
        <dbReference type="ARBA" id="ARBA00069869"/>
    </source>
</evidence>
<protein>
    <recommendedName>
        <fullName evidence="7 8">Glucosamine 6-phosphate N-acetyltransferase</fullName>
        <ecNumber evidence="3 8">2.3.1.4</ecNumber>
    </recommendedName>
</protein>
<evidence type="ECO:0000256" key="6">
    <source>
        <dbReference type="ARBA" id="ARBA00048964"/>
    </source>
</evidence>
<feature type="domain" description="N-acetyltransferase" evidence="9">
    <location>
        <begin position="7"/>
        <end position="154"/>
    </location>
</feature>
<dbReference type="AlphaFoldDB" id="A0A0H5C3K4"/>
<keyword evidence="5 8" id="KW-0012">Acyltransferase</keyword>
<dbReference type="CDD" id="cd04301">
    <property type="entry name" value="NAT_SF"/>
    <property type="match status" value="1"/>
</dbReference>
<dbReference type="SUPFAM" id="SSF55729">
    <property type="entry name" value="Acyl-CoA N-acyltransferases (Nat)"/>
    <property type="match status" value="1"/>
</dbReference>
<dbReference type="GO" id="GO:0004343">
    <property type="term" value="F:glucosamine 6-phosphate N-acetyltransferase activity"/>
    <property type="evidence" value="ECO:0007669"/>
    <property type="project" value="UniProtKB-UniRule"/>
</dbReference>
<accession>A0A1E4S7X6</accession>
<comment type="pathway">
    <text evidence="1 8">Nucleotide-sugar biosynthesis; UDP-N-acetyl-alpha-D-glucosamine biosynthesis; N-acetyl-alpha-D-glucosamine 1-phosphate from alpha-D-glucosamine 6-phosphate (route I): step 1/2.</text>
</comment>
<dbReference type="InterPro" id="IPR016181">
    <property type="entry name" value="Acyl_CoA_acyltransferase"/>
</dbReference>
<dbReference type="EMBL" id="CDQK01000003">
    <property type="protein sequence ID" value="CEP22620.1"/>
    <property type="molecule type" value="Genomic_DNA"/>
</dbReference>
<comment type="similarity">
    <text evidence="2 8">Belongs to the acetyltransferase family. GNA1 subfamily.</text>
</comment>
<dbReference type="Gene3D" id="3.40.630.30">
    <property type="match status" value="1"/>
</dbReference>
<dbReference type="GeneID" id="30988802"/>
<evidence type="ECO:0000256" key="8">
    <source>
        <dbReference type="RuleBase" id="RU365086"/>
    </source>
</evidence>
<dbReference type="EMBL" id="KV453926">
    <property type="protein sequence ID" value="ODV75492.1"/>
    <property type="molecule type" value="Genomic_DNA"/>
</dbReference>
<evidence type="ECO:0000259" key="9">
    <source>
        <dbReference type="PROSITE" id="PS51186"/>
    </source>
</evidence>
<dbReference type="InterPro" id="IPR039143">
    <property type="entry name" value="GNPNAT1-like"/>
</dbReference>
<dbReference type="GO" id="GO:0006048">
    <property type="term" value="P:UDP-N-acetylglucosamine biosynthetic process"/>
    <property type="evidence" value="ECO:0007669"/>
    <property type="project" value="UniProtKB-UniRule"/>
</dbReference>
<evidence type="ECO:0000256" key="4">
    <source>
        <dbReference type="ARBA" id="ARBA00022679"/>
    </source>
</evidence>
<reference evidence="10" key="1">
    <citation type="submission" date="2014-12" db="EMBL/GenBank/DDBJ databases">
        <authorList>
            <person name="Jaenicke S."/>
        </authorList>
    </citation>
    <scope>NUCLEOTIDE SEQUENCE [LARGE SCALE GENOMIC DNA]</scope>
    <source>
        <strain evidence="10">CBS1600</strain>
    </source>
</reference>
<dbReference type="UniPathway" id="UPA00113">
    <property type="reaction ID" value="UER00529"/>
</dbReference>
<gene>
    <name evidence="10" type="primary">GNA1</name>
    <name evidence="10" type="ORF">BN1211_3019</name>
    <name evidence="11" type="ORF">CYBJADRAFT_166222</name>
</gene>
<organism evidence="10 12">
    <name type="scientific">Cyberlindnera jadinii (strain ATCC 18201 / CBS 1600 / BCRC 20928 / JCM 3617 / NBRC 0987 / NRRL Y-1542)</name>
    <name type="common">Torula yeast</name>
    <name type="synonym">Candida utilis</name>
    <dbReference type="NCBI Taxonomy" id="983966"/>
    <lineage>
        <taxon>Eukaryota</taxon>
        <taxon>Fungi</taxon>
        <taxon>Dikarya</taxon>
        <taxon>Ascomycota</taxon>
        <taxon>Saccharomycotina</taxon>
        <taxon>Saccharomycetes</taxon>
        <taxon>Phaffomycetales</taxon>
        <taxon>Phaffomycetaceae</taxon>
        <taxon>Cyberlindnera</taxon>
    </lineage>
</organism>
<dbReference type="PANTHER" id="PTHR13355:SF11">
    <property type="entry name" value="GLUCOSAMINE 6-PHOSPHATE N-ACETYLTRANSFERASE"/>
    <property type="match status" value="1"/>
</dbReference>
<dbReference type="Proteomes" id="UP000038830">
    <property type="component" value="Unassembled WGS sequence"/>
</dbReference>
<evidence type="ECO:0000313" key="10">
    <source>
        <dbReference type="EMBL" id="CEP22620.1"/>
    </source>
</evidence>
<comment type="catalytic activity">
    <reaction evidence="6 8">
        <text>D-glucosamine 6-phosphate + acetyl-CoA = N-acetyl-D-glucosamine 6-phosphate + CoA + H(+)</text>
        <dbReference type="Rhea" id="RHEA:10292"/>
        <dbReference type="ChEBI" id="CHEBI:15378"/>
        <dbReference type="ChEBI" id="CHEBI:57287"/>
        <dbReference type="ChEBI" id="CHEBI:57288"/>
        <dbReference type="ChEBI" id="CHEBI:57513"/>
        <dbReference type="ChEBI" id="CHEBI:58725"/>
        <dbReference type="EC" id="2.3.1.4"/>
    </reaction>
</comment>
<reference evidence="11 13" key="3">
    <citation type="journal article" date="2016" name="Proc. Natl. Acad. Sci. U.S.A.">
        <title>Comparative genomics of biotechnologically important yeasts.</title>
        <authorList>
            <person name="Riley R."/>
            <person name="Haridas S."/>
            <person name="Wolfe K.H."/>
            <person name="Lopes M.R."/>
            <person name="Hittinger C.T."/>
            <person name="Goeker M."/>
            <person name="Salamov A.A."/>
            <person name="Wisecaver J.H."/>
            <person name="Long T.M."/>
            <person name="Calvey C.H."/>
            <person name="Aerts A.L."/>
            <person name="Barry K.W."/>
            <person name="Choi C."/>
            <person name="Clum A."/>
            <person name="Coughlan A.Y."/>
            <person name="Deshpande S."/>
            <person name="Douglass A.P."/>
            <person name="Hanson S.J."/>
            <person name="Klenk H.-P."/>
            <person name="LaButti K.M."/>
            <person name="Lapidus A."/>
            <person name="Lindquist E.A."/>
            <person name="Lipzen A.M."/>
            <person name="Meier-Kolthoff J.P."/>
            <person name="Ohm R.A."/>
            <person name="Otillar R.P."/>
            <person name="Pangilinan J.L."/>
            <person name="Peng Y."/>
            <person name="Rokas A."/>
            <person name="Rosa C.A."/>
            <person name="Scheuner C."/>
            <person name="Sibirny A.A."/>
            <person name="Slot J.C."/>
            <person name="Stielow J.B."/>
            <person name="Sun H."/>
            <person name="Kurtzman C.P."/>
            <person name="Blackwell M."/>
            <person name="Grigoriev I.V."/>
            <person name="Jeffries T.W."/>
        </authorList>
    </citation>
    <scope>NUCLEOTIDE SEQUENCE [LARGE SCALE GENOMIC DNA]</scope>
    <source>
        <strain evidence="13">ATCC 18201 / CBS 1600 / BCRC 20928 / JCM 3617 / NBRC 0987 / NRRL Y-1542</strain>
        <strain evidence="11">NRRL Y-1542</strain>
    </source>
</reference>
<dbReference type="RefSeq" id="XP_020072531.1">
    <property type="nucleotide sequence ID" value="XM_020214406.1"/>
</dbReference>
<dbReference type="EC" id="2.3.1.4" evidence="3 8"/>
<name>A0A0H5C3K4_CYBJN</name>
<accession>A0A0H5C3K4</accession>
<dbReference type="OrthoDB" id="10039976at2759"/>
<dbReference type="STRING" id="983966.A0A0H5C3K4"/>
<dbReference type="PROSITE" id="PS51186">
    <property type="entry name" value="GNAT"/>
    <property type="match status" value="1"/>
</dbReference>
<dbReference type="PANTHER" id="PTHR13355">
    <property type="entry name" value="GLUCOSAMINE 6-PHOSPHATE N-ACETYLTRANSFERASE"/>
    <property type="match status" value="1"/>
</dbReference>
<keyword evidence="4 8" id="KW-0808">Transferase</keyword>
<proteinExistence type="inferred from homology"/>
<evidence type="ECO:0000256" key="2">
    <source>
        <dbReference type="ARBA" id="ARBA00006048"/>
    </source>
</evidence>
<evidence type="ECO:0000256" key="5">
    <source>
        <dbReference type="ARBA" id="ARBA00023315"/>
    </source>
</evidence>
<dbReference type="Proteomes" id="UP000094389">
    <property type="component" value="Unassembled WGS sequence"/>
</dbReference>
<sequence>MSLPENYSIRRMVSSDYDRGVLTTLEALTVVGTISKYQFQALVNKWESLELNNGKFMYNPTVIVDGDDTVVATGMILIEEKLIHQCGLVGHIEDIAVRKDQQGKQLGKILINHLTQIGKDAGCYKIILDCDPKNVGFYEKCGYKNNGLEMEIRQ</sequence>
<dbReference type="InterPro" id="IPR000182">
    <property type="entry name" value="GNAT_dom"/>
</dbReference>
<dbReference type="FunFam" id="3.40.630.30:FF:000136">
    <property type="entry name" value="Glucosamine 6-phosphate N-acetyltransferase"/>
    <property type="match status" value="1"/>
</dbReference>
<evidence type="ECO:0000313" key="13">
    <source>
        <dbReference type="Proteomes" id="UP000094389"/>
    </source>
</evidence>
<keyword evidence="13" id="KW-1185">Reference proteome</keyword>